<dbReference type="EMBL" id="BNCQ01000014">
    <property type="protein sequence ID" value="GIM03662.1"/>
    <property type="molecule type" value="Genomic_DNA"/>
</dbReference>
<dbReference type="Proteomes" id="UP000722791">
    <property type="component" value="Unassembled WGS sequence"/>
</dbReference>
<organism evidence="1 2">
    <name type="scientific">Volvox reticuliferus</name>
    <dbReference type="NCBI Taxonomy" id="1737510"/>
    <lineage>
        <taxon>Eukaryota</taxon>
        <taxon>Viridiplantae</taxon>
        <taxon>Chlorophyta</taxon>
        <taxon>core chlorophytes</taxon>
        <taxon>Chlorophyceae</taxon>
        <taxon>CS clade</taxon>
        <taxon>Chlamydomonadales</taxon>
        <taxon>Volvocaceae</taxon>
        <taxon>Volvox</taxon>
    </lineage>
</organism>
<name>A0A8J4GAN0_9CHLO</name>
<comment type="caution">
    <text evidence="1">The sequence shown here is derived from an EMBL/GenBank/DDBJ whole genome shotgun (WGS) entry which is preliminary data.</text>
</comment>
<evidence type="ECO:0000313" key="1">
    <source>
        <dbReference type="EMBL" id="GIM03662.1"/>
    </source>
</evidence>
<proteinExistence type="predicted"/>
<protein>
    <submittedName>
        <fullName evidence="1">Uncharacterized protein</fullName>
    </submittedName>
</protein>
<sequence>MKRTLPSPALTASSSRDCNVTPACARSLKAVTGGFAARRRPLHVKGRGRKSPNLWSGREYPQITDIMDKSLYDAGYYCPDKHEGSEVGGVQGRAFLAIHVLPHGAASMYG</sequence>
<dbReference type="AlphaFoldDB" id="A0A8J4GAN0"/>
<evidence type="ECO:0000313" key="2">
    <source>
        <dbReference type="Proteomes" id="UP000722791"/>
    </source>
</evidence>
<reference evidence="1" key="1">
    <citation type="journal article" date="2021" name="Proc. Natl. Acad. Sci. U.S.A.">
        <title>Three genomes in the algal genus Volvox reveal the fate of a haploid sex-determining region after a transition to homothallism.</title>
        <authorList>
            <person name="Yamamoto K."/>
            <person name="Hamaji T."/>
            <person name="Kawai-Toyooka H."/>
            <person name="Matsuzaki R."/>
            <person name="Takahashi F."/>
            <person name="Nishimura Y."/>
            <person name="Kawachi M."/>
            <person name="Noguchi H."/>
            <person name="Minakuchi Y."/>
            <person name="Umen J.G."/>
            <person name="Toyoda A."/>
            <person name="Nozaki H."/>
        </authorList>
    </citation>
    <scope>NUCLEOTIDE SEQUENCE</scope>
    <source>
        <strain evidence="1">NIES-3785</strain>
    </source>
</reference>
<gene>
    <name evidence="1" type="ORF">Vretimale_8196</name>
</gene>
<accession>A0A8J4GAN0</accession>